<dbReference type="AlphaFoldDB" id="A0A271IW62"/>
<comment type="cofactor">
    <cofactor evidence="6">
        <name>Mg(2+)</name>
        <dbReference type="ChEBI" id="CHEBI:18420"/>
    </cofactor>
</comment>
<dbReference type="OrthoDB" id="9790916at2"/>
<dbReference type="Gene3D" id="3.30.2170.10">
    <property type="entry name" value="archaeoglobus fulgidus dsm 4304 superfamily"/>
    <property type="match status" value="1"/>
</dbReference>
<feature type="binding site" evidence="6">
    <location>
        <position position="47"/>
    </location>
    <ligand>
        <name>Mg(2+)</name>
        <dbReference type="ChEBI" id="CHEBI:18420"/>
    </ligand>
</feature>
<comment type="function">
    <text evidence="6">DNA repair enzyme involved in the repair of deaminated bases. Selectively cleaves double-stranded DNA at the second phosphodiester bond 3' to a deoxyinosine leaving behind the intact lesion on the nicked DNA.</text>
</comment>
<proteinExistence type="inferred from homology"/>
<gene>
    <name evidence="6" type="primary">nfi</name>
    <name evidence="7" type="ORF">BSZ37_02295</name>
</gene>
<dbReference type="Proteomes" id="UP000216339">
    <property type="component" value="Unassembled WGS sequence"/>
</dbReference>
<organism evidence="7 8">
    <name type="scientific">Rubrivirga marina</name>
    <dbReference type="NCBI Taxonomy" id="1196024"/>
    <lineage>
        <taxon>Bacteria</taxon>
        <taxon>Pseudomonadati</taxon>
        <taxon>Rhodothermota</taxon>
        <taxon>Rhodothermia</taxon>
        <taxon>Rhodothermales</taxon>
        <taxon>Rubricoccaceae</taxon>
        <taxon>Rubrivirga</taxon>
    </lineage>
</organism>
<dbReference type="GO" id="GO:0003727">
    <property type="term" value="F:single-stranded RNA binding"/>
    <property type="evidence" value="ECO:0007669"/>
    <property type="project" value="TreeGrafter"/>
</dbReference>
<keyword evidence="6" id="KW-0460">Magnesium</keyword>
<keyword evidence="6" id="KW-0227">DNA damage</keyword>
<evidence type="ECO:0000256" key="5">
    <source>
        <dbReference type="ARBA" id="ARBA00022801"/>
    </source>
</evidence>
<dbReference type="GO" id="GO:0000287">
    <property type="term" value="F:magnesium ion binding"/>
    <property type="evidence" value="ECO:0007669"/>
    <property type="project" value="UniProtKB-UniRule"/>
</dbReference>
<dbReference type="InterPro" id="IPR007581">
    <property type="entry name" value="Endonuclease-V"/>
</dbReference>
<comment type="caution">
    <text evidence="7">The sequence shown here is derived from an EMBL/GenBank/DDBJ whole genome shotgun (WGS) entry which is preliminary data.</text>
</comment>
<sequence length="225" mass="24499">MPTLDLHHAHAWDVSPTEAVAIQRELAPLVREAPLDFDAVRTVAGLDVSVRDDRVRAAVVVYDVRAKAVVDQAIWEGPTPFPYVPGLLSFREVPAILPALEQLRALPDVYMLDAQGRAHPRRFGLACHLGVLLDAPALGVAKSILVGRVEGELGEAKGSGAPLVHKGETVGVALRTRERVKPVYVSVGHRVTLRDAGRLALRLAVKYKLPQPTHLAHRLSYRGEL</sequence>
<evidence type="ECO:0000256" key="3">
    <source>
        <dbReference type="ARBA" id="ARBA00022722"/>
    </source>
</evidence>
<dbReference type="RefSeq" id="WP_095508990.1">
    <property type="nucleotide sequence ID" value="NZ_MQWD01000001.1"/>
</dbReference>
<dbReference type="Pfam" id="PF04493">
    <property type="entry name" value="Endonuclease_5"/>
    <property type="match status" value="1"/>
</dbReference>
<dbReference type="GO" id="GO:0006281">
    <property type="term" value="P:DNA repair"/>
    <property type="evidence" value="ECO:0007669"/>
    <property type="project" value="UniProtKB-UniRule"/>
</dbReference>
<keyword evidence="6" id="KW-0479">Metal-binding</keyword>
<feature type="site" description="Interaction with target DNA" evidence="6">
    <location>
        <position position="83"/>
    </location>
</feature>
<evidence type="ECO:0000313" key="7">
    <source>
        <dbReference type="EMBL" id="PAP75357.1"/>
    </source>
</evidence>
<dbReference type="PANTHER" id="PTHR28511:SF1">
    <property type="entry name" value="ENDONUCLEASE V"/>
    <property type="match status" value="1"/>
</dbReference>
<comment type="similarity">
    <text evidence="6">Belongs to the endonuclease V family.</text>
</comment>
<keyword evidence="8" id="KW-1185">Reference proteome</keyword>
<accession>A0A271IW62</accession>
<comment type="catalytic activity">
    <reaction evidence="6">
        <text>Endonucleolytic cleavage at apurinic or apyrimidinic sites to products with a 5'-phosphate.</text>
        <dbReference type="EC" id="3.1.21.7"/>
    </reaction>
</comment>
<feature type="binding site" evidence="6">
    <location>
        <position position="113"/>
    </location>
    <ligand>
        <name>Mg(2+)</name>
        <dbReference type="ChEBI" id="CHEBI:18420"/>
    </ligand>
</feature>
<keyword evidence="4 6" id="KW-0255">Endonuclease</keyword>
<keyword evidence="3 6" id="KW-0540">Nuclease</keyword>
<keyword evidence="5 6" id="KW-0378">Hydrolase</keyword>
<dbReference type="HAMAP" id="MF_00801">
    <property type="entry name" value="Endonuclease_5"/>
    <property type="match status" value="1"/>
</dbReference>
<dbReference type="GO" id="GO:0005737">
    <property type="term" value="C:cytoplasm"/>
    <property type="evidence" value="ECO:0007669"/>
    <property type="project" value="UniProtKB-SubCell"/>
</dbReference>
<evidence type="ECO:0000256" key="1">
    <source>
        <dbReference type="ARBA" id="ARBA00004496"/>
    </source>
</evidence>
<evidence type="ECO:0000313" key="8">
    <source>
        <dbReference type="Proteomes" id="UP000216339"/>
    </source>
</evidence>
<keyword evidence="6" id="KW-0234">DNA repair</keyword>
<protein>
    <recommendedName>
        <fullName evidence="6">Endonuclease V</fullName>
        <ecNumber evidence="6">3.1.21.7</ecNumber>
    </recommendedName>
    <alternativeName>
        <fullName evidence="6">Deoxyinosine 3'endonuclease</fullName>
    </alternativeName>
    <alternativeName>
        <fullName evidence="6">Deoxyribonuclease V</fullName>
        <shortName evidence="6">DNase V</shortName>
    </alternativeName>
</protein>
<evidence type="ECO:0000256" key="4">
    <source>
        <dbReference type="ARBA" id="ARBA00022759"/>
    </source>
</evidence>
<dbReference type="EMBL" id="MQWD01000001">
    <property type="protein sequence ID" value="PAP75357.1"/>
    <property type="molecule type" value="Genomic_DNA"/>
</dbReference>
<dbReference type="CDD" id="cd06559">
    <property type="entry name" value="Endonuclease_V"/>
    <property type="match status" value="1"/>
</dbReference>
<reference evidence="7 8" key="1">
    <citation type="submission" date="2016-11" db="EMBL/GenBank/DDBJ databases">
        <title>Study of marine rhodopsin-containing bacteria.</title>
        <authorList>
            <person name="Yoshizawa S."/>
            <person name="Kumagai Y."/>
            <person name="Kogure K."/>
        </authorList>
    </citation>
    <scope>NUCLEOTIDE SEQUENCE [LARGE SCALE GENOMIC DNA]</scope>
    <source>
        <strain evidence="7 8">SAORIC-28</strain>
    </source>
</reference>
<evidence type="ECO:0000256" key="6">
    <source>
        <dbReference type="HAMAP-Rule" id="MF_00801"/>
    </source>
</evidence>
<dbReference type="GO" id="GO:0016891">
    <property type="term" value="F:RNA endonuclease activity producing 5'-phosphomonoesters, hydrolytic mechanism"/>
    <property type="evidence" value="ECO:0007669"/>
    <property type="project" value="TreeGrafter"/>
</dbReference>
<dbReference type="GO" id="GO:0043737">
    <property type="term" value="F:deoxyribonuclease V activity"/>
    <property type="evidence" value="ECO:0007669"/>
    <property type="project" value="UniProtKB-UniRule"/>
</dbReference>
<name>A0A271IW62_9BACT</name>
<keyword evidence="2 6" id="KW-0963">Cytoplasm</keyword>
<dbReference type="EC" id="3.1.21.7" evidence="6"/>
<dbReference type="PANTHER" id="PTHR28511">
    <property type="entry name" value="ENDONUCLEASE V"/>
    <property type="match status" value="1"/>
</dbReference>
<evidence type="ECO:0000256" key="2">
    <source>
        <dbReference type="ARBA" id="ARBA00022490"/>
    </source>
</evidence>
<comment type="subcellular location">
    <subcellularLocation>
        <location evidence="1 6">Cytoplasm</location>
    </subcellularLocation>
</comment>